<dbReference type="InterPro" id="IPR022060">
    <property type="entry name" value="DUF3616"/>
</dbReference>
<organism evidence="3 4">
    <name type="scientific">Methylobacterium nodulans (strain LMG 21967 / CNCM I-2342 / ORS 2060)</name>
    <dbReference type="NCBI Taxonomy" id="460265"/>
    <lineage>
        <taxon>Bacteria</taxon>
        <taxon>Pseudomonadati</taxon>
        <taxon>Pseudomonadota</taxon>
        <taxon>Alphaproteobacteria</taxon>
        <taxon>Hyphomicrobiales</taxon>
        <taxon>Methylobacteriaceae</taxon>
        <taxon>Methylobacterium</taxon>
    </lineage>
</organism>
<dbReference type="Proteomes" id="UP000008207">
    <property type="component" value="Chromosome"/>
</dbReference>
<feature type="signal peptide" evidence="1">
    <location>
        <begin position="1"/>
        <end position="19"/>
    </location>
</feature>
<dbReference type="AlphaFoldDB" id="B8IQC3"/>
<dbReference type="OrthoDB" id="5560405at2"/>
<keyword evidence="4" id="KW-1185">Reference proteome</keyword>
<evidence type="ECO:0000313" key="3">
    <source>
        <dbReference type="EMBL" id="ACL58623.1"/>
    </source>
</evidence>
<feature type="chain" id="PRO_5002874734" description="DUF3616 domain-containing protein" evidence="1">
    <location>
        <begin position="20"/>
        <end position="339"/>
    </location>
</feature>
<keyword evidence="1" id="KW-0732">Signal</keyword>
<dbReference type="HOGENOM" id="CLU_064479_1_0_5"/>
<name>B8IQC3_METNO</name>
<dbReference type="eggNOG" id="COG2374">
    <property type="taxonomic scope" value="Bacteria"/>
</dbReference>
<evidence type="ECO:0000256" key="1">
    <source>
        <dbReference type="SAM" id="SignalP"/>
    </source>
</evidence>
<dbReference type="STRING" id="460265.Mnod_3716"/>
<evidence type="ECO:0000259" key="2">
    <source>
        <dbReference type="Pfam" id="PF12275"/>
    </source>
</evidence>
<dbReference type="RefSeq" id="WP_015930279.1">
    <property type="nucleotide sequence ID" value="NC_011894.1"/>
</dbReference>
<proteinExistence type="predicted"/>
<evidence type="ECO:0000313" key="4">
    <source>
        <dbReference type="Proteomes" id="UP000008207"/>
    </source>
</evidence>
<protein>
    <recommendedName>
        <fullName evidence="2">DUF3616 domain-containing protein</fullName>
    </recommendedName>
</protein>
<dbReference type="KEGG" id="mno:Mnod_3716"/>
<accession>B8IQC3</accession>
<dbReference type="Pfam" id="PF12275">
    <property type="entry name" value="DUF3616"/>
    <property type="match status" value="1"/>
</dbReference>
<sequence length="339" mass="35201">MTRLGLLACALVLCLPCSAGWSQVRTGPVLVHEGMCEASGAVPYPPGSFGESFLAVNDEDNVLRLYRSEEAGAALPLRGADLGPSFGAKAGARKADLEAVAWFGDDLVVIGSHSRTKDGEIQESRHQFAAATVSGASPDALAVAARGASFQGLAKALSDLDPRFAERIALDGPARPDLAPKRKGFAIEGLAPAPDGRSLLIGVRNPLTLDNDALVVPFENPAEVLAGAAPPRLGRPIPLDLKGRGIRDIAYARDAGTYFIVAGASGGGGEAFDLYRWSGEASAAPIRVPGAAQALAAIPDFQPEGLLVAPDGSRVRLLSDDGERCGSTESFRSVLLELR</sequence>
<gene>
    <name evidence="3" type="ordered locus">Mnod_3716</name>
</gene>
<reference evidence="3 4" key="1">
    <citation type="submission" date="2009-01" db="EMBL/GenBank/DDBJ databases">
        <title>Complete sequence of chromosome of Methylobacterium nodulans ORS 2060.</title>
        <authorList>
            <consortium name="US DOE Joint Genome Institute"/>
            <person name="Lucas S."/>
            <person name="Copeland A."/>
            <person name="Lapidus A."/>
            <person name="Glavina del Rio T."/>
            <person name="Dalin E."/>
            <person name="Tice H."/>
            <person name="Bruce D."/>
            <person name="Goodwin L."/>
            <person name="Pitluck S."/>
            <person name="Sims D."/>
            <person name="Brettin T."/>
            <person name="Detter J.C."/>
            <person name="Han C."/>
            <person name="Larimer F."/>
            <person name="Land M."/>
            <person name="Hauser L."/>
            <person name="Kyrpides N."/>
            <person name="Ivanova N."/>
            <person name="Marx C.J."/>
            <person name="Richardson P."/>
        </authorList>
    </citation>
    <scope>NUCLEOTIDE SEQUENCE [LARGE SCALE GENOMIC DNA]</scope>
    <source>
        <strain evidence="4">LMG 21967 / CNCM I-2342 / ORS 2060</strain>
    </source>
</reference>
<dbReference type="EMBL" id="CP001349">
    <property type="protein sequence ID" value="ACL58623.1"/>
    <property type="molecule type" value="Genomic_DNA"/>
</dbReference>
<feature type="domain" description="DUF3616" evidence="2">
    <location>
        <begin position="151"/>
        <end position="286"/>
    </location>
</feature>